<dbReference type="GO" id="GO:0006633">
    <property type="term" value="P:fatty acid biosynthetic process"/>
    <property type="evidence" value="ECO:0007669"/>
    <property type="project" value="UniProtKB-KW"/>
</dbReference>
<keyword evidence="7 9" id="KW-0012">Acyltransferase</keyword>
<dbReference type="EC" id="2.3.1.179" evidence="9"/>
<dbReference type="Pfam" id="PF02801">
    <property type="entry name" value="Ketoacyl-synt_C"/>
    <property type="match status" value="1"/>
</dbReference>
<keyword evidence="3 9" id="KW-0808">Transferase</keyword>
<dbReference type="EMBL" id="UOGL01000440">
    <property type="protein sequence ID" value="VAX40443.1"/>
    <property type="molecule type" value="Genomic_DNA"/>
</dbReference>
<gene>
    <name evidence="9" type="ORF">MNBD_PLANCTO02-3017</name>
</gene>
<dbReference type="NCBIfam" id="TIGR03150">
    <property type="entry name" value="fabF"/>
    <property type="match status" value="1"/>
</dbReference>
<evidence type="ECO:0000256" key="7">
    <source>
        <dbReference type="ARBA" id="ARBA00023315"/>
    </source>
</evidence>
<dbReference type="PROSITE" id="PS52004">
    <property type="entry name" value="KS3_2"/>
    <property type="match status" value="1"/>
</dbReference>
<proteinExistence type="inferred from homology"/>
<sequence length="427" mass="45840">MRNRVVVTGIGCITPVGNGIDTMWKSLCESKSGIGTITHFDASNFPTQFAAEVKNYDYADYIEAPEQFEHAGRNIRFAIGAAVQAMEDSGILDKFADPSRFGVYLGAGEGQQNFMLFMDLIAKSQHDGELDLEAFTKGGLETMHPQKELEQEPNMPAGHLASLFNLQGPNLNCLTACAASSQAIGEATEIIRRGDADAMLSGGAHSMIHPFGVTGFNLLTALSTRNDNPTGASRPFDKNRDGFVLGEGAGMLVLEELEHAKARGANIYGEIIGYGSSADAYRITDIHPEGRGAIACINMAMKDAKINQDGLQYINAHGTSTAVNDRVESMAIRETLGEHAYKTPVSSIKSMMGHLIAAAGSVEAITCLLAIKNGTVPPTINYETPDPDCDLDYIPNEARDVPVSRTLSNSFGFGGQNISLIFSEYNK</sequence>
<keyword evidence="6" id="KW-0275">Fatty acid biosynthesis</keyword>
<evidence type="ECO:0000313" key="9">
    <source>
        <dbReference type="EMBL" id="VAX40443.1"/>
    </source>
</evidence>
<dbReference type="InterPro" id="IPR014030">
    <property type="entry name" value="Ketoacyl_synth_N"/>
</dbReference>
<dbReference type="FunFam" id="3.40.47.10:FF:000029">
    <property type="entry name" value="3-oxoacyl-[acyl-carrier-protein] synthase 1"/>
    <property type="match status" value="1"/>
</dbReference>
<name>A0A3B1DUA1_9ZZZZ</name>
<evidence type="ECO:0000256" key="5">
    <source>
        <dbReference type="ARBA" id="ARBA00023098"/>
    </source>
</evidence>
<dbReference type="InterPro" id="IPR014031">
    <property type="entry name" value="Ketoacyl_synth_C"/>
</dbReference>
<keyword evidence="5" id="KW-0443">Lipid metabolism</keyword>
<dbReference type="InterPro" id="IPR020841">
    <property type="entry name" value="PKS_Beta-ketoAc_synthase_dom"/>
</dbReference>
<dbReference type="PANTHER" id="PTHR11712">
    <property type="entry name" value="POLYKETIDE SYNTHASE-RELATED"/>
    <property type="match status" value="1"/>
</dbReference>
<comment type="similarity">
    <text evidence="1">Belongs to the thiolase-like superfamily. Beta-ketoacyl-ACP synthases family.</text>
</comment>
<dbReference type="SMART" id="SM00825">
    <property type="entry name" value="PKS_KS"/>
    <property type="match status" value="1"/>
</dbReference>
<evidence type="ECO:0000256" key="6">
    <source>
        <dbReference type="ARBA" id="ARBA00023160"/>
    </source>
</evidence>
<dbReference type="PIRSF" id="PIRSF000447">
    <property type="entry name" value="KAS_II"/>
    <property type="match status" value="1"/>
</dbReference>
<keyword evidence="2" id="KW-0444">Lipid biosynthesis</keyword>
<dbReference type="Pfam" id="PF00109">
    <property type="entry name" value="ketoacyl-synt"/>
    <property type="match status" value="1"/>
</dbReference>
<dbReference type="GO" id="GO:0004315">
    <property type="term" value="F:3-oxoacyl-[acyl-carrier-protein] synthase activity"/>
    <property type="evidence" value="ECO:0007669"/>
    <property type="project" value="UniProtKB-EC"/>
</dbReference>
<dbReference type="NCBIfam" id="NF005589">
    <property type="entry name" value="PRK07314.1"/>
    <property type="match status" value="1"/>
</dbReference>
<accession>A0A3B1DUA1</accession>
<evidence type="ECO:0000259" key="8">
    <source>
        <dbReference type="PROSITE" id="PS52004"/>
    </source>
</evidence>
<evidence type="ECO:0000256" key="1">
    <source>
        <dbReference type="ARBA" id="ARBA00008467"/>
    </source>
</evidence>
<dbReference type="InterPro" id="IPR016039">
    <property type="entry name" value="Thiolase-like"/>
</dbReference>
<dbReference type="Gene3D" id="3.40.47.10">
    <property type="match status" value="1"/>
</dbReference>
<organism evidence="9">
    <name type="scientific">hydrothermal vent metagenome</name>
    <dbReference type="NCBI Taxonomy" id="652676"/>
    <lineage>
        <taxon>unclassified sequences</taxon>
        <taxon>metagenomes</taxon>
        <taxon>ecological metagenomes</taxon>
    </lineage>
</organism>
<keyword evidence="4" id="KW-0276">Fatty acid metabolism</keyword>
<dbReference type="FunFam" id="3.40.47.10:FF:000018">
    <property type="entry name" value="3-oxoacyl-[acyl-carrier-protein] synthase 2"/>
    <property type="match status" value="1"/>
</dbReference>
<evidence type="ECO:0000256" key="3">
    <source>
        <dbReference type="ARBA" id="ARBA00022679"/>
    </source>
</evidence>
<protein>
    <submittedName>
        <fullName evidence="9">3-oxoacyl-[acyl-carrier-protein] synthase, KASII</fullName>
        <ecNumber evidence="9">2.3.1.179</ecNumber>
    </submittedName>
</protein>
<evidence type="ECO:0000256" key="2">
    <source>
        <dbReference type="ARBA" id="ARBA00022516"/>
    </source>
</evidence>
<dbReference type="InterPro" id="IPR000794">
    <property type="entry name" value="Beta-ketoacyl_synthase"/>
</dbReference>
<evidence type="ECO:0000256" key="4">
    <source>
        <dbReference type="ARBA" id="ARBA00022832"/>
    </source>
</evidence>
<feature type="domain" description="Ketosynthase family 3 (KS3)" evidence="8">
    <location>
        <begin position="2"/>
        <end position="424"/>
    </location>
</feature>
<dbReference type="InterPro" id="IPR017568">
    <property type="entry name" value="3-oxoacyl-ACP_synth-2"/>
</dbReference>
<dbReference type="CDD" id="cd00834">
    <property type="entry name" value="KAS_I_II"/>
    <property type="match status" value="1"/>
</dbReference>
<reference evidence="9" key="1">
    <citation type="submission" date="2018-06" db="EMBL/GenBank/DDBJ databases">
        <authorList>
            <person name="Zhirakovskaya E."/>
        </authorList>
    </citation>
    <scope>NUCLEOTIDE SEQUENCE</scope>
</reference>
<dbReference type="SUPFAM" id="SSF53901">
    <property type="entry name" value="Thiolase-like"/>
    <property type="match status" value="2"/>
</dbReference>
<dbReference type="GO" id="GO:0005829">
    <property type="term" value="C:cytosol"/>
    <property type="evidence" value="ECO:0007669"/>
    <property type="project" value="TreeGrafter"/>
</dbReference>
<dbReference type="AlphaFoldDB" id="A0A3B1DUA1"/>
<dbReference type="PANTHER" id="PTHR11712:SF336">
    <property type="entry name" value="3-OXOACYL-[ACYL-CARRIER-PROTEIN] SYNTHASE, MITOCHONDRIAL"/>
    <property type="match status" value="1"/>
</dbReference>